<name>A0A673JG62_9TELE</name>
<dbReference type="SMART" id="SM00409">
    <property type="entry name" value="IG"/>
    <property type="match status" value="2"/>
</dbReference>
<keyword evidence="2" id="KW-0393">Immunoglobulin domain</keyword>
<dbReference type="CDD" id="cd00096">
    <property type="entry name" value="Ig"/>
    <property type="match status" value="1"/>
</dbReference>
<dbReference type="Pfam" id="PF07679">
    <property type="entry name" value="I-set"/>
    <property type="match status" value="2"/>
</dbReference>
<dbReference type="Gene3D" id="2.60.40.10">
    <property type="entry name" value="Immunoglobulins"/>
    <property type="match status" value="2"/>
</dbReference>
<feature type="domain" description="Ig-like" evidence="3">
    <location>
        <begin position="107"/>
        <end position="222"/>
    </location>
</feature>
<dbReference type="PANTHER" id="PTHR13817:SF73">
    <property type="entry name" value="FIBRONECTIN TYPE-III DOMAIN-CONTAINING PROTEIN"/>
    <property type="match status" value="1"/>
</dbReference>
<accession>A0A673JG62</accession>
<evidence type="ECO:0000313" key="5">
    <source>
        <dbReference type="Proteomes" id="UP000472270"/>
    </source>
</evidence>
<evidence type="ECO:0000313" key="4">
    <source>
        <dbReference type="Ensembl" id="ENSSRHP00000050692.1"/>
    </source>
</evidence>
<evidence type="ECO:0000259" key="3">
    <source>
        <dbReference type="PROSITE" id="PS50835"/>
    </source>
</evidence>
<reference evidence="4" key="2">
    <citation type="submission" date="2025-09" db="UniProtKB">
        <authorList>
            <consortium name="Ensembl"/>
        </authorList>
    </citation>
    <scope>IDENTIFICATION</scope>
</reference>
<keyword evidence="5" id="KW-1185">Reference proteome</keyword>
<dbReference type="InterPro" id="IPR003599">
    <property type="entry name" value="Ig_sub"/>
</dbReference>
<dbReference type="InterPro" id="IPR013783">
    <property type="entry name" value="Ig-like_fold"/>
</dbReference>
<reference evidence="4" key="1">
    <citation type="submission" date="2025-08" db="UniProtKB">
        <authorList>
            <consortium name="Ensembl"/>
        </authorList>
    </citation>
    <scope>IDENTIFICATION</scope>
</reference>
<organism evidence="4 5">
    <name type="scientific">Sinocyclocheilus rhinocerous</name>
    <dbReference type="NCBI Taxonomy" id="307959"/>
    <lineage>
        <taxon>Eukaryota</taxon>
        <taxon>Metazoa</taxon>
        <taxon>Chordata</taxon>
        <taxon>Craniata</taxon>
        <taxon>Vertebrata</taxon>
        <taxon>Euteleostomi</taxon>
        <taxon>Actinopterygii</taxon>
        <taxon>Neopterygii</taxon>
        <taxon>Teleostei</taxon>
        <taxon>Ostariophysi</taxon>
        <taxon>Cypriniformes</taxon>
        <taxon>Cyprinidae</taxon>
        <taxon>Cyprininae</taxon>
        <taxon>Sinocyclocheilus</taxon>
    </lineage>
</organism>
<dbReference type="SMART" id="SM00408">
    <property type="entry name" value="IGc2"/>
    <property type="match status" value="2"/>
</dbReference>
<dbReference type="SUPFAM" id="SSF48726">
    <property type="entry name" value="Immunoglobulin"/>
    <property type="match status" value="2"/>
</dbReference>
<dbReference type="FunFam" id="2.60.40.10:FF:000022">
    <property type="entry name" value="Cardiac titin"/>
    <property type="match status" value="1"/>
</dbReference>
<dbReference type="Pfam" id="PF18362">
    <property type="entry name" value="THB"/>
    <property type="match status" value="1"/>
</dbReference>
<dbReference type="InterPro" id="IPR050964">
    <property type="entry name" value="Striated_Muscle_Regulatory"/>
</dbReference>
<proteinExistence type="predicted"/>
<dbReference type="PANTHER" id="PTHR13817">
    <property type="entry name" value="TITIN"/>
    <property type="match status" value="1"/>
</dbReference>
<feature type="domain" description="Ig-like" evidence="3">
    <location>
        <begin position="11"/>
        <end position="101"/>
    </location>
</feature>
<dbReference type="Proteomes" id="UP000472270">
    <property type="component" value="Unassembled WGS sequence"/>
</dbReference>
<evidence type="ECO:0000256" key="1">
    <source>
        <dbReference type="ARBA" id="ARBA00022737"/>
    </source>
</evidence>
<dbReference type="InterPro" id="IPR040849">
    <property type="entry name" value="MyBP-C_THB"/>
</dbReference>
<dbReference type="AlphaFoldDB" id="A0A673JG62"/>
<keyword evidence="1" id="KW-0677">Repeat</keyword>
<dbReference type="InterPro" id="IPR036179">
    <property type="entry name" value="Ig-like_dom_sf"/>
</dbReference>
<dbReference type="InterPro" id="IPR007110">
    <property type="entry name" value="Ig-like_dom"/>
</dbReference>
<sequence>NCYPGVKAPLPPVFKKKICDVQSNIGSPVKFECEIEETPNVTFKWSKSGSEIRQSDKFRIISRQSTSSLELLNPTKDDIGEYSCRASNKHDKASAAPATAPAAPTAPQTVKKLDNLFFIEEPKSIHIVESKLLLSAKQCRYVIFMISVKSTFIAKVGGDPIPNVKWMKGKWRQMTHGGRVNIQQKGQEAKLEIKEVTKSDSGQYRCVASNKHGEIECSTDLNVNEKKDSGPQKSSKSQFCSDYNLALSFVTFRTPSKQKSPKEDKDIDIVELLRNVDPKEYEKYARMYGITDFRGLLQAIEFLKKEKGEESGRPVDKSKLFCLNR</sequence>
<dbReference type="Ensembl" id="ENSSRHT00000052123.1">
    <property type="protein sequence ID" value="ENSSRHP00000050692.1"/>
    <property type="gene ID" value="ENSSRHG00000025537.1"/>
</dbReference>
<dbReference type="InterPro" id="IPR003598">
    <property type="entry name" value="Ig_sub2"/>
</dbReference>
<dbReference type="FunFam" id="2.60.40.10:FF:001272">
    <property type="entry name" value="titin isoform X1"/>
    <property type="match status" value="1"/>
</dbReference>
<evidence type="ECO:0000256" key="2">
    <source>
        <dbReference type="ARBA" id="ARBA00023319"/>
    </source>
</evidence>
<dbReference type="PROSITE" id="PS50835">
    <property type="entry name" value="IG_LIKE"/>
    <property type="match status" value="2"/>
</dbReference>
<dbReference type="InterPro" id="IPR013098">
    <property type="entry name" value="Ig_I-set"/>
</dbReference>
<protein>
    <recommendedName>
        <fullName evidence="3">Ig-like domain-containing protein</fullName>
    </recommendedName>
</protein>